<reference evidence="2 3" key="1">
    <citation type="journal article" date="2021" name="Nat. Commun.">
        <title>Reductive evolution and unique predatory mode in the CPR bacterium Vampirococcus lugosii.</title>
        <authorList>
            <person name="Moreira D."/>
            <person name="Zivanovic Y."/>
            <person name="Lopez-Archilla A.I."/>
            <person name="Iniesto M."/>
            <person name="Lopez-Garcia P."/>
        </authorList>
    </citation>
    <scope>NUCLEOTIDE SEQUENCE [LARGE SCALE GENOMIC DNA]</scope>
    <source>
        <strain evidence="2">Chiprana</strain>
    </source>
</reference>
<evidence type="ECO:0000256" key="1">
    <source>
        <dbReference type="SAM" id="Phobius"/>
    </source>
</evidence>
<organism evidence="2 3">
    <name type="scientific">Candidatus Vampirococcus lugosii</name>
    <dbReference type="NCBI Taxonomy" id="2789015"/>
    <lineage>
        <taxon>Bacteria</taxon>
        <taxon>Candidatus Absconditibacteriota</taxon>
        <taxon>Vampirococcus</taxon>
    </lineage>
</organism>
<keyword evidence="3" id="KW-1185">Reference proteome</keyword>
<name>A0ABS5QK61_9BACT</name>
<sequence length="439" mass="50945">MTTKKKIYFFILTIFVIFFAWGYYIFSIFNENNKDLSADINNKNLSNTGNINQDITLSDLSKKNNQTNTNKVYIHMPKFFYERGFEIIKKQLKTKNIEVEYVLYGSIGELNEFVFENGENYDIALVPDSTFLSMGDKILDFDFSNANIRSAFNSIFYDLFDENISIIPYGIDPGISIVRDKVFWRSFDNIDFKTIKRYILINGSKNNLINFGFGKDFISGTKRGIDITYNYSSLLFDALNASIDNNNLDYIDFALELGKDGIYKGFNPYYFIRIYKSIKCDNYYSSLCVFLKGKLDIHLGYLSDIDILSQQSSFSKKDFIVYNSPFLSEENYPTKLWGFVINKNSQNINGSVNFIQSYIDMGTKGNRLGNNNILSAFNGVYSKQIDKEIYNGIRKFEKNFKNNNYNYNIGDLLNNKFIIDYVEGEIANSLFLEKLSNYF</sequence>
<keyword evidence="1" id="KW-1133">Transmembrane helix</keyword>
<dbReference type="RefSeq" id="WP_213348373.1">
    <property type="nucleotide sequence ID" value="NZ_JAEDAM010000008.1"/>
</dbReference>
<evidence type="ECO:0000313" key="2">
    <source>
        <dbReference type="EMBL" id="MBS8121636.1"/>
    </source>
</evidence>
<evidence type="ECO:0000313" key="3">
    <source>
        <dbReference type="Proteomes" id="UP000680365"/>
    </source>
</evidence>
<feature type="transmembrane region" description="Helical" evidence="1">
    <location>
        <begin position="7"/>
        <end position="26"/>
    </location>
</feature>
<gene>
    <name evidence="2" type="ORF">VAMP_12n147</name>
</gene>
<proteinExistence type="predicted"/>
<protein>
    <submittedName>
        <fullName evidence="2">Uncharacterized protein</fullName>
    </submittedName>
</protein>
<dbReference type="Proteomes" id="UP000680365">
    <property type="component" value="Unassembled WGS sequence"/>
</dbReference>
<keyword evidence="1" id="KW-0812">Transmembrane</keyword>
<comment type="caution">
    <text evidence="2">The sequence shown here is derived from an EMBL/GenBank/DDBJ whole genome shotgun (WGS) entry which is preliminary data.</text>
</comment>
<keyword evidence="1" id="KW-0472">Membrane</keyword>
<accession>A0ABS5QK61</accession>
<dbReference type="EMBL" id="JAEDAM010000008">
    <property type="protein sequence ID" value="MBS8121636.1"/>
    <property type="molecule type" value="Genomic_DNA"/>
</dbReference>
<dbReference type="SUPFAM" id="SSF53850">
    <property type="entry name" value="Periplasmic binding protein-like II"/>
    <property type="match status" value="1"/>
</dbReference>